<dbReference type="Proteomes" id="UP000254181">
    <property type="component" value="Unassembled WGS sequence"/>
</dbReference>
<accession>A0A377K370</accession>
<evidence type="ECO:0000313" key="1">
    <source>
        <dbReference type="EMBL" id="STP18561.1"/>
    </source>
</evidence>
<gene>
    <name evidence="1" type="ORF">NCTC9075_02028</name>
</gene>
<reference evidence="1 2" key="1">
    <citation type="submission" date="2018-06" db="EMBL/GenBank/DDBJ databases">
        <authorList>
            <consortium name="Pathogen Informatics"/>
            <person name="Doyle S."/>
        </authorList>
    </citation>
    <scope>NUCLEOTIDE SEQUENCE [LARGE SCALE GENOMIC DNA]</scope>
    <source>
        <strain evidence="1 2">NCTC9075</strain>
    </source>
</reference>
<evidence type="ECO:0000313" key="2">
    <source>
        <dbReference type="Proteomes" id="UP000254181"/>
    </source>
</evidence>
<proteinExistence type="predicted"/>
<name>A0A377K370_ECOLX</name>
<protein>
    <submittedName>
        <fullName evidence="1">Uncharacterized protein</fullName>
    </submittedName>
</protein>
<sequence>MKMASARAQQVTILFLHFSQNTNAKAWSRETGDGTNMSYGRPSSRPILRTSSLNSSFSGSNQAHLHLFRQATHVVVRFDDVCFTGCRSSRFDNVRVDGALRQPLHVFQFQRFFIEYFNENAPDDFTFASGSFSPASADKKRSSAGT</sequence>
<dbReference type="EMBL" id="UGEM01000004">
    <property type="protein sequence ID" value="STP18561.1"/>
    <property type="molecule type" value="Genomic_DNA"/>
</dbReference>
<dbReference type="AlphaFoldDB" id="A0A377K370"/>
<organism evidence="1 2">
    <name type="scientific">Escherichia coli</name>
    <dbReference type="NCBI Taxonomy" id="562"/>
    <lineage>
        <taxon>Bacteria</taxon>
        <taxon>Pseudomonadati</taxon>
        <taxon>Pseudomonadota</taxon>
        <taxon>Gammaproteobacteria</taxon>
        <taxon>Enterobacterales</taxon>
        <taxon>Enterobacteriaceae</taxon>
        <taxon>Escherichia</taxon>
    </lineage>
</organism>